<name>A0A0K0EMA8_STRER</name>
<reference evidence="1" key="1">
    <citation type="submission" date="2015-08" db="UniProtKB">
        <authorList>
            <consortium name="WormBaseParasite"/>
        </authorList>
    </citation>
    <scope>IDENTIFICATION</scope>
</reference>
<proteinExistence type="predicted"/>
<evidence type="ECO:0000313" key="1">
    <source>
        <dbReference type="WBParaSite" id="SSTP_0001059600.1"/>
    </source>
</evidence>
<sequence>MYKHYHIIFLILIISLTLNYSIQYPGIERRYYDSLIENFARNMNHFTLSISRRPQDDLIQAGVAYGIRWG</sequence>
<organism evidence="1">
    <name type="scientific">Strongyloides stercoralis</name>
    <name type="common">Threadworm</name>
    <dbReference type="NCBI Taxonomy" id="6248"/>
    <lineage>
        <taxon>Eukaryota</taxon>
        <taxon>Metazoa</taxon>
        <taxon>Ecdysozoa</taxon>
        <taxon>Nematoda</taxon>
        <taxon>Chromadorea</taxon>
        <taxon>Rhabditida</taxon>
        <taxon>Tylenchina</taxon>
        <taxon>Panagrolaimomorpha</taxon>
        <taxon>Strongyloidoidea</taxon>
        <taxon>Strongyloididae</taxon>
        <taxon>Strongyloides</taxon>
    </lineage>
</organism>
<dbReference type="AlphaFoldDB" id="A0A0K0EMA8"/>
<accession>A0A0K0EMA8</accession>
<protein>
    <submittedName>
        <fullName evidence="1">SCP domain-containing protein</fullName>
    </submittedName>
</protein>
<dbReference type="WBParaSite" id="SSTP_0001059600.1">
    <property type="protein sequence ID" value="SSTP_0001059600.1"/>
    <property type="gene ID" value="SSTP_0001059600"/>
</dbReference>